<evidence type="ECO:0000313" key="3">
    <source>
        <dbReference type="Proteomes" id="UP000831787"/>
    </source>
</evidence>
<name>A0ABY4EI58_9BACI</name>
<evidence type="ECO:0000256" key="1">
    <source>
        <dbReference type="SAM" id="Phobius"/>
    </source>
</evidence>
<keyword evidence="1" id="KW-0472">Membrane</keyword>
<dbReference type="EMBL" id="CP095073">
    <property type="protein sequence ID" value="UOQ44155.1"/>
    <property type="molecule type" value="Genomic_DNA"/>
</dbReference>
<dbReference type="Proteomes" id="UP000831787">
    <property type="component" value="Chromosome"/>
</dbReference>
<dbReference type="RefSeq" id="WP_244709885.1">
    <property type="nucleotide sequence ID" value="NZ_CP095073.1"/>
</dbReference>
<proteinExistence type="predicted"/>
<organism evidence="2 3">
    <name type="scientific">Halobacillus salinarum</name>
    <dbReference type="NCBI Taxonomy" id="2932257"/>
    <lineage>
        <taxon>Bacteria</taxon>
        <taxon>Bacillati</taxon>
        <taxon>Bacillota</taxon>
        <taxon>Bacilli</taxon>
        <taxon>Bacillales</taxon>
        <taxon>Bacillaceae</taxon>
        <taxon>Halobacillus</taxon>
    </lineage>
</organism>
<keyword evidence="1" id="KW-0812">Transmembrane</keyword>
<feature type="transmembrane region" description="Helical" evidence="1">
    <location>
        <begin position="74"/>
        <end position="93"/>
    </location>
</feature>
<evidence type="ECO:0000313" key="2">
    <source>
        <dbReference type="EMBL" id="UOQ44155.1"/>
    </source>
</evidence>
<reference evidence="2 3" key="1">
    <citation type="submission" date="2022-04" db="EMBL/GenBank/DDBJ databases">
        <title>Halobacillus sp. isolated from saltern.</title>
        <authorList>
            <person name="Won M."/>
            <person name="Lee C.-M."/>
            <person name="Woen H.-Y."/>
            <person name="Kwon S.-W."/>
        </authorList>
    </citation>
    <scope>NUCLEOTIDE SEQUENCE [LARGE SCALE GENOMIC DNA]</scope>
    <source>
        <strain evidence="2 3">SSBR10-3</strain>
    </source>
</reference>
<accession>A0ABY4EI58</accession>
<sequence length="96" mass="10412">MKVFLFFAGIVIIWTGTQIRKNKSTAFLTGKGEVFCPKNERKLAGRIGAIVMVYGFVIMVSATAIVFHFGMPGWTIIVLTGAHLAAVLIVLGLDQV</sequence>
<feature type="transmembrane region" description="Helical" evidence="1">
    <location>
        <begin position="43"/>
        <end position="67"/>
    </location>
</feature>
<evidence type="ECO:0008006" key="4">
    <source>
        <dbReference type="Google" id="ProtNLM"/>
    </source>
</evidence>
<gene>
    <name evidence="2" type="ORF">MUN89_20230</name>
</gene>
<keyword evidence="3" id="KW-1185">Reference proteome</keyword>
<protein>
    <recommendedName>
        <fullName evidence="4">DUF3784 domain-containing protein</fullName>
    </recommendedName>
</protein>
<keyword evidence="1" id="KW-1133">Transmembrane helix</keyword>